<dbReference type="AlphaFoldDB" id="A0A931AG09"/>
<feature type="transmembrane region" description="Helical" evidence="1">
    <location>
        <begin position="6"/>
        <end position="25"/>
    </location>
</feature>
<name>A0A931AG09_9ACTN</name>
<evidence type="ECO:0000313" key="2">
    <source>
        <dbReference type="EMBL" id="MBF8190374.1"/>
    </source>
</evidence>
<accession>A0A931AG09</accession>
<gene>
    <name evidence="2" type="ORF">ITP53_32620</name>
</gene>
<evidence type="ECO:0000313" key="3">
    <source>
        <dbReference type="Proteomes" id="UP000605361"/>
    </source>
</evidence>
<comment type="caution">
    <text evidence="2">The sequence shown here is derived from an EMBL/GenBank/DDBJ whole genome shotgun (WGS) entry which is preliminary data.</text>
</comment>
<evidence type="ECO:0000256" key="1">
    <source>
        <dbReference type="SAM" id="Phobius"/>
    </source>
</evidence>
<keyword evidence="1" id="KW-1133">Transmembrane helix</keyword>
<keyword evidence="1" id="KW-0472">Membrane</keyword>
<sequence>MEVLLWILQGIMAFLTIPWGLITVLRREQRAYVHGPPEAGGMPIRLGTGQARRRGLAESTPPVLVAWGRLGPYPL</sequence>
<keyword evidence="3" id="KW-1185">Reference proteome</keyword>
<protein>
    <submittedName>
        <fullName evidence="2">Uncharacterized protein</fullName>
    </submittedName>
</protein>
<organism evidence="2 3">
    <name type="scientific">Nonomuraea cypriaca</name>
    <dbReference type="NCBI Taxonomy" id="1187855"/>
    <lineage>
        <taxon>Bacteria</taxon>
        <taxon>Bacillati</taxon>
        <taxon>Actinomycetota</taxon>
        <taxon>Actinomycetes</taxon>
        <taxon>Streptosporangiales</taxon>
        <taxon>Streptosporangiaceae</taxon>
        <taxon>Nonomuraea</taxon>
    </lineage>
</organism>
<dbReference type="EMBL" id="JADOGI010000120">
    <property type="protein sequence ID" value="MBF8190374.1"/>
    <property type="molecule type" value="Genomic_DNA"/>
</dbReference>
<dbReference type="RefSeq" id="WP_195899299.1">
    <property type="nucleotide sequence ID" value="NZ_JADOGI010000120.1"/>
</dbReference>
<dbReference type="Proteomes" id="UP000605361">
    <property type="component" value="Unassembled WGS sequence"/>
</dbReference>
<proteinExistence type="predicted"/>
<reference evidence="2" key="1">
    <citation type="submission" date="2020-11" db="EMBL/GenBank/DDBJ databases">
        <title>Whole-genome analyses of Nonomuraea sp. K274.</title>
        <authorList>
            <person name="Veyisoglu A."/>
        </authorList>
    </citation>
    <scope>NUCLEOTIDE SEQUENCE</scope>
    <source>
        <strain evidence="2">K274</strain>
    </source>
</reference>
<keyword evidence="1" id="KW-0812">Transmembrane</keyword>